<dbReference type="AlphaFoldDB" id="A0AAX1WR39"/>
<evidence type="ECO:0000313" key="3">
    <source>
        <dbReference type="Proteomes" id="UP000271868"/>
    </source>
</evidence>
<dbReference type="SUPFAM" id="SSF110849">
    <property type="entry name" value="ParB/Sulfiredoxin"/>
    <property type="match status" value="1"/>
</dbReference>
<comment type="caution">
    <text evidence="2">The sequence shown here is derived from an EMBL/GenBank/DDBJ whole genome shotgun (WGS) entry which is preliminary data.</text>
</comment>
<name>A0AAX1WR39_9BURK</name>
<sequence>MTPSRTPETLTAVQRAQRLNLHPPPALAESDAGHAHAYQDKNPMVVKPSKQERKIMEQARKSLPPLSGPRASATANLDPRSDAELSFSILPVSEIVAYGHNPRQGQNPRYDELKASIKADGITNILTVTRRSVDDKYTPYGGGNTRLQIAKELFAEGDQRFAQLRVIVKEWPGDAQVITAHLVENELRADITFWEKARGVHQFRVELEHEQHKPLTAGELNRELRGRGLNYGVKTIQNFAFATEQMAPVGPWLQARAVNEVTRPKVAALLELGAKLGQGSALREQLQAVMQTYGDALRLRAKSNEDLEAAERLPVELDDAALLADLQLAAVQELGLAGRPQLEAALSAMEADPKLSRDDLRAVGQRPVAVAPPPQRLTFAPENTDPSEPFTPRADPESAAQPSAPDGIQQAPLPGMLAGISAQAQPGRVKAGTHAAQHAVATDPLSEAFKGIRDLLGEINADVPLSDVLCNLPLAPFGFMVDFPPQDMAHINGEPVRTDLVPLRAAVWKLLAALSYQYDRRIPGAIPPQHVTETIWTTTYTNGRQAFEHACAQKAGMPVSGNYYQMGMDELGLVLAAPKLGYSVIKLLAAMEQMRLKFPERIPAGFQPLFDT</sequence>
<dbReference type="Proteomes" id="UP000271868">
    <property type="component" value="Unassembled WGS sequence"/>
</dbReference>
<dbReference type="GO" id="GO:0005694">
    <property type="term" value="C:chromosome"/>
    <property type="evidence" value="ECO:0007669"/>
    <property type="project" value="TreeGrafter"/>
</dbReference>
<organism evidence="2 3">
    <name type="scientific">Diaphorobacter nitroreducens</name>
    <dbReference type="NCBI Taxonomy" id="164759"/>
    <lineage>
        <taxon>Bacteria</taxon>
        <taxon>Pseudomonadati</taxon>
        <taxon>Pseudomonadota</taxon>
        <taxon>Betaproteobacteria</taxon>
        <taxon>Burkholderiales</taxon>
        <taxon>Comamonadaceae</taxon>
        <taxon>Diaphorobacter</taxon>
    </lineage>
</organism>
<dbReference type="GO" id="GO:0007059">
    <property type="term" value="P:chromosome segregation"/>
    <property type="evidence" value="ECO:0007669"/>
    <property type="project" value="TreeGrafter"/>
</dbReference>
<dbReference type="PANTHER" id="PTHR33375:SF1">
    <property type="entry name" value="CHROMOSOME-PARTITIONING PROTEIN PARB-RELATED"/>
    <property type="match status" value="1"/>
</dbReference>
<gene>
    <name evidence="2" type="ORF">EDC60_3074</name>
</gene>
<dbReference type="InterPro" id="IPR036086">
    <property type="entry name" value="ParB/Sulfiredoxin_sf"/>
</dbReference>
<dbReference type="RefSeq" id="WP_123676606.1">
    <property type="nucleotide sequence ID" value="NZ_RJVL01000008.1"/>
</dbReference>
<proteinExistence type="predicted"/>
<keyword evidence="3" id="KW-1185">Reference proteome</keyword>
<evidence type="ECO:0000313" key="2">
    <source>
        <dbReference type="EMBL" id="ROR39586.1"/>
    </source>
</evidence>
<accession>A0AAX1WR39</accession>
<dbReference type="InterPro" id="IPR050336">
    <property type="entry name" value="Chromosome_partition/occlusion"/>
</dbReference>
<feature type="region of interest" description="Disordered" evidence="1">
    <location>
        <begin position="365"/>
        <end position="408"/>
    </location>
</feature>
<dbReference type="EMBL" id="RJVL01000008">
    <property type="protein sequence ID" value="ROR39586.1"/>
    <property type="molecule type" value="Genomic_DNA"/>
</dbReference>
<reference evidence="2 3" key="1">
    <citation type="submission" date="2018-11" db="EMBL/GenBank/DDBJ databases">
        <title>Genomic Encyclopedia of Type Strains, Phase IV (KMG-IV): sequencing the most valuable type-strain genomes for metagenomic binning, comparative biology and taxonomic classification.</title>
        <authorList>
            <person name="Goeker M."/>
        </authorList>
    </citation>
    <scope>NUCLEOTIDE SEQUENCE [LARGE SCALE GENOMIC DNA]</scope>
    <source>
        <strain evidence="2 3">DSM 15985</strain>
    </source>
</reference>
<protein>
    <submittedName>
        <fullName evidence="2">ParB family protein of integrating conjugative element (PFGI_1 class)</fullName>
    </submittedName>
</protein>
<dbReference type="PANTHER" id="PTHR33375">
    <property type="entry name" value="CHROMOSOME-PARTITIONING PROTEIN PARB-RELATED"/>
    <property type="match status" value="1"/>
</dbReference>
<evidence type="ECO:0000256" key="1">
    <source>
        <dbReference type="SAM" id="MobiDB-lite"/>
    </source>
</evidence>